<evidence type="ECO:0008006" key="4">
    <source>
        <dbReference type="Google" id="ProtNLM"/>
    </source>
</evidence>
<dbReference type="Proteomes" id="UP000000305">
    <property type="component" value="Unassembled WGS sequence"/>
</dbReference>
<evidence type="ECO:0000256" key="1">
    <source>
        <dbReference type="SAM" id="MobiDB-lite"/>
    </source>
</evidence>
<dbReference type="InParanoid" id="E9GZS5"/>
<dbReference type="HOGENOM" id="CLU_1442463_0_0_1"/>
<feature type="region of interest" description="Disordered" evidence="1">
    <location>
        <begin position="141"/>
        <end position="188"/>
    </location>
</feature>
<dbReference type="AlphaFoldDB" id="E9GZS5"/>
<evidence type="ECO:0000313" key="3">
    <source>
        <dbReference type="Proteomes" id="UP000000305"/>
    </source>
</evidence>
<dbReference type="EMBL" id="GL732578">
    <property type="protein sequence ID" value="EFX75045.1"/>
    <property type="molecule type" value="Genomic_DNA"/>
</dbReference>
<dbReference type="KEGG" id="dpx:DAPPUDRAFT_108311"/>
<sequence>MNVSPRTPGCLGHADPSGWINSDTFLKALQRFIKFVDSSLENPIFLLLDNHSSHLYYKVVSFAKPTDVTKLPAPTEAPMNFRKKPLSPMATPSTDLLIRGAPVTPVQNDRSDNGRPQILIPESLRPFPRVSLVSALGGSKRTQGQTRILTATSKKNAIEEAEKQRAPKSSAGQSRGKRKLAMWTTVND</sequence>
<reference evidence="2 3" key="1">
    <citation type="journal article" date="2011" name="Science">
        <title>The ecoresponsive genome of Daphnia pulex.</title>
        <authorList>
            <person name="Colbourne J.K."/>
            <person name="Pfrender M.E."/>
            <person name="Gilbert D."/>
            <person name="Thomas W.K."/>
            <person name="Tucker A."/>
            <person name="Oakley T.H."/>
            <person name="Tokishita S."/>
            <person name="Aerts A."/>
            <person name="Arnold G.J."/>
            <person name="Basu M.K."/>
            <person name="Bauer D.J."/>
            <person name="Caceres C.E."/>
            <person name="Carmel L."/>
            <person name="Casola C."/>
            <person name="Choi J.H."/>
            <person name="Detter J.C."/>
            <person name="Dong Q."/>
            <person name="Dusheyko S."/>
            <person name="Eads B.D."/>
            <person name="Frohlich T."/>
            <person name="Geiler-Samerotte K.A."/>
            <person name="Gerlach D."/>
            <person name="Hatcher P."/>
            <person name="Jogdeo S."/>
            <person name="Krijgsveld J."/>
            <person name="Kriventseva E.V."/>
            <person name="Kultz D."/>
            <person name="Laforsch C."/>
            <person name="Lindquist E."/>
            <person name="Lopez J."/>
            <person name="Manak J.R."/>
            <person name="Muller J."/>
            <person name="Pangilinan J."/>
            <person name="Patwardhan R.P."/>
            <person name="Pitluck S."/>
            <person name="Pritham E.J."/>
            <person name="Rechtsteiner A."/>
            <person name="Rho M."/>
            <person name="Rogozin I.B."/>
            <person name="Sakarya O."/>
            <person name="Salamov A."/>
            <person name="Schaack S."/>
            <person name="Shapiro H."/>
            <person name="Shiga Y."/>
            <person name="Skalitzky C."/>
            <person name="Smith Z."/>
            <person name="Souvorov A."/>
            <person name="Sung W."/>
            <person name="Tang Z."/>
            <person name="Tsuchiya D."/>
            <person name="Tu H."/>
            <person name="Vos H."/>
            <person name="Wang M."/>
            <person name="Wolf Y.I."/>
            <person name="Yamagata H."/>
            <person name="Yamada T."/>
            <person name="Ye Y."/>
            <person name="Shaw J.R."/>
            <person name="Andrews J."/>
            <person name="Crease T.J."/>
            <person name="Tang H."/>
            <person name="Lucas S.M."/>
            <person name="Robertson H.M."/>
            <person name="Bork P."/>
            <person name="Koonin E.V."/>
            <person name="Zdobnov E.M."/>
            <person name="Grigoriev I.V."/>
            <person name="Lynch M."/>
            <person name="Boore J.L."/>
        </authorList>
    </citation>
    <scope>NUCLEOTIDE SEQUENCE [LARGE SCALE GENOMIC DNA]</scope>
</reference>
<proteinExistence type="predicted"/>
<organism evidence="2 3">
    <name type="scientific">Daphnia pulex</name>
    <name type="common">Water flea</name>
    <dbReference type="NCBI Taxonomy" id="6669"/>
    <lineage>
        <taxon>Eukaryota</taxon>
        <taxon>Metazoa</taxon>
        <taxon>Ecdysozoa</taxon>
        <taxon>Arthropoda</taxon>
        <taxon>Crustacea</taxon>
        <taxon>Branchiopoda</taxon>
        <taxon>Diplostraca</taxon>
        <taxon>Cladocera</taxon>
        <taxon>Anomopoda</taxon>
        <taxon>Daphniidae</taxon>
        <taxon>Daphnia</taxon>
    </lineage>
</organism>
<dbReference type="OrthoDB" id="8191755at2759"/>
<name>E9GZS5_DAPPU</name>
<feature type="compositionally biased region" description="Basic and acidic residues" evidence="1">
    <location>
        <begin position="156"/>
        <end position="165"/>
    </location>
</feature>
<evidence type="ECO:0000313" key="2">
    <source>
        <dbReference type="EMBL" id="EFX75045.1"/>
    </source>
</evidence>
<accession>E9GZS5</accession>
<protein>
    <recommendedName>
        <fullName evidence="4">DDE-1 domain-containing protein</fullName>
    </recommendedName>
</protein>
<gene>
    <name evidence="2" type="ORF">DAPPUDRAFT_108311</name>
</gene>
<keyword evidence="3" id="KW-1185">Reference proteome</keyword>
<feature type="compositionally biased region" description="Polar residues" evidence="1">
    <location>
        <begin position="141"/>
        <end position="155"/>
    </location>
</feature>